<evidence type="ECO:0000259" key="10">
    <source>
        <dbReference type="Pfam" id="PF10659"/>
    </source>
</evidence>
<evidence type="ECO:0000256" key="2">
    <source>
        <dbReference type="ARBA" id="ARBA00004609"/>
    </source>
</evidence>
<proteinExistence type="predicted"/>
<protein>
    <submittedName>
        <fullName evidence="12">Variant surface glycoprotein 1125.5419</fullName>
    </submittedName>
</protein>
<evidence type="ECO:0000259" key="11">
    <source>
        <dbReference type="Pfam" id="PF13206"/>
    </source>
</evidence>
<keyword evidence="5" id="KW-0732">Signal</keyword>
<organism evidence="12">
    <name type="scientific">Trypanosoma brucei</name>
    <dbReference type="NCBI Taxonomy" id="5691"/>
    <lineage>
        <taxon>Eukaryota</taxon>
        <taxon>Discoba</taxon>
        <taxon>Euglenozoa</taxon>
        <taxon>Kinetoplastea</taxon>
        <taxon>Metakinetoplastina</taxon>
        <taxon>Trypanosomatida</taxon>
        <taxon>Trypanosomatidae</taxon>
        <taxon>Trypanosoma</taxon>
    </lineage>
</organism>
<keyword evidence="7" id="KW-0325">Glycoprotein</keyword>
<dbReference type="InterPro" id="IPR019609">
    <property type="entry name" value="Variant_surf_glycoprt_trypan_C"/>
</dbReference>
<evidence type="ECO:0000256" key="1">
    <source>
        <dbReference type="ARBA" id="ARBA00002523"/>
    </source>
</evidence>
<dbReference type="GO" id="GO:0005886">
    <property type="term" value="C:plasma membrane"/>
    <property type="evidence" value="ECO:0007669"/>
    <property type="project" value="UniProtKB-SubCell"/>
</dbReference>
<evidence type="ECO:0000313" key="12">
    <source>
        <dbReference type="EMBL" id="APD75505.1"/>
    </source>
</evidence>
<evidence type="ECO:0000256" key="3">
    <source>
        <dbReference type="ARBA" id="ARBA00022475"/>
    </source>
</evidence>
<comment type="function">
    <text evidence="1">VSG forms a coat on the surface of the parasite. The trypanosome evades the immune response of the host by expressing a series of antigenically distinct VSGs from an estimated 1000 VSG genes.</text>
</comment>
<dbReference type="VEuPathDB" id="TriTrypDB:Tb427_000500400"/>
<keyword evidence="3" id="KW-1003">Cell membrane</keyword>
<dbReference type="Gene3D" id="4.10.110.20">
    <property type="entry name" value="Variant surface glycoprotein MITAT 1.2, VSG 221, C-terminal domain"/>
    <property type="match status" value="1"/>
</dbReference>
<evidence type="ECO:0000256" key="8">
    <source>
        <dbReference type="ARBA" id="ARBA00023288"/>
    </source>
</evidence>
<feature type="domain" description="Trypanosome variant surface glycoprotein B-type N-terminal" evidence="11">
    <location>
        <begin position="2"/>
        <end position="132"/>
    </location>
</feature>
<dbReference type="AlphaFoldDB" id="A0A1J0RCA8"/>
<evidence type="ECO:0000256" key="5">
    <source>
        <dbReference type="ARBA" id="ARBA00022729"/>
    </source>
</evidence>
<keyword evidence="6" id="KW-0472">Membrane</keyword>
<dbReference type="Pfam" id="PF13206">
    <property type="entry name" value="VSG_B"/>
    <property type="match status" value="1"/>
</dbReference>
<feature type="region of interest" description="Disordered" evidence="9">
    <location>
        <begin position="218"/>
        <end position="241"/>
    </location>
</feature>
<dbReference type="VEuPathDB" id="TriTrypDB:Tb11.v5.0462"/>
<dbReference type="InterPro" id="IPR027446">
    <property type="entry name" value="VSG_C_dom_sf"/>
</dbReference>
<evidence type="ECO:0000256" key="9">
    <source>
        <dbReference type="SAM" id="MobiDB-lite"/>
    </source>
</evidence>
<dbReference type="GO" id="GO:0098552">
    <property type="term" value="C:side of membrane"/>
    <property type="evidence" value="ECO:0007669"/>
    <property type="project" value="UniProtKB-KW"/>
</dbReference>
<dbReference type="VEuPathDB" id="TriTrypDB:Tb1125.Tb11.v5.0462"/>
<evidence type="ECO:0000256" key="7">
    <source>
        <dbReference type="ARBA" id="ARBA00023180"/>
    </source>
</evidence>
<accession>A0A1J0RCA8</accession>
<keyword evidence="4" id="KW-0336">GPI-anchor</keyword>
<dbReference type="EMBL" id="KX701549">
    <property type="protein sequence ID" value="APD75505.1"/>
    <property type="molecule type" value="Genomic_DNA"/>
</dbReference>
<feature type="compositionally biased region" description="Basic and acidic residues" evidence="9">
    <location>
        <begin position="224"/>
        <end position="240"/>
    </location>
</feature>
<feature type="domain" description="Trypanosome variant surface glycoprotein C-terminal" evidence="10">
    <location>
        <begin position="181"/>
        <end position="298"/>
    </location>
</feature>
<dbReference type="InterPro" id="IPR025932">
    <property type="entry name" value="Trypano_VSG_B_N_dom"/>
</dbReference>
<reference evidence="12" key="1">
    <citation type="submission" date="2016-08" db="EMBL/GenBank/DDBJ databases">
        <title>VSG repertoire of Trypanosoma brucei EATRO 1125.</title>
        <authorList>
            <person name="Cross G.A."/>
        </authorList>
    </citation>
    <scope>NUCLEOTIDE SEQUENCE</scope>
    <source>
        <strain evidence="12">EATRO 1125</strain>
    </source>
</reference>
<dbReference type="SUPFAM" id="SSF118251">
    <property type="entry name" value="Variant surface glycoprotein MITAT 1.2, VSG 221, C-terminal domain"/>
    <property type="match status" value="1"/>
</dbReference>
<evidence type="ECO:0000256" key="4">
    <source>
        <dbReference type="ARBA" id="ARBA00022622"/>
    </source>
</evidence>
<keyword evidence="8" id="KW-0449">Lipoprotein</keyword>
<dbReference type="Pfam" id="PF10659">
    <property type="entry name" value="Trypan_glycop_C"/>
    <property type="match status" value="1"/>
</dbReference>
<comment type="subcellular location">
    <subcellularLocation>
        <location evidence="2">Cell membrane</location>
        <topology evidence="2">Lipid-anchor</topology>
        <topology evidence="2">GPI-anchor</topology>
    </subcellularLocation>
</comment>
<sequence length="311" mass="34099">MCGGTTTGTQALWNSGKLSTAYQSIGKACLKKAPEPITVEAIASALAHFKARLQFVASGVTSMLALGEISGAANCAVKASEACADFTLDSNHKSDTQHTENKWRKRLETAMEVLTKGKEAAMRQDNLVTNLKAKKARALLMLKQLKDARMPVLTAAAESKADNKGPETAANKIQQEAEKECNAKEKQTDCKPPCKWDGEEKDEKKKCTLREEAKKEVQQAAEKANQEAGRKDDKTEEKCAKHGTNKETCLADKTGDKQNCAFRKGKEAEDDKDTEMCRNGSTLVNKNSALRMDAVFCEFGSILNTDQFKYF</sequence>
<name>A0A1J0RCA8_9TRYP</name>
<evidence type="ECO:0000256" key="6">
    <source>
        <dbReference type="ARBA" id="ARBA00023136"/>
    </source>
</evidence>